<organism evidence="1 2">
    <name type="scientific">Laspinema palackyanum D2a</name>
    <dbReference type="NCBI Taxonomy" id="2953684"/>
    <lineage>
        <taxon>Bacteria</taxon>
        <taxon>Bacillati</taxon>
        <taxon>Cyanobacteriota</taxon>
        <taxon>Cyanophyceae</taxon>
        <taxon>Oscillatoriophycideae</taxon>
        <taxon>Oscillatoriales</taxon>
        <taxon>Laspinemataceae</taxon>
        <taxon>Laspinema</taxon>
        <taxon>Laspinema palackyanum</taxon>
    </lineage>
</organism>
<evidence type="ECO:0000313" key="1">
    <source>
        <dbReference type="EMBL" id="MCT7965009.1"/>
    </source>
</evidence>
<dbReference type="EMBL" id="JAMXFF010000002">
    <property type="protein sequence ID" value="MCT7965009.1"/>
    <property type="molecule type" value="Genomic_DNA"/>
</dbReference>
<reference evidence="1 2" key="1">
    <citation type="journal article" date="2022" name="Front. Microbiol.">
        <title>High genomic differentiation and limited gene flow indicate recent cryptic speciation within the genus Laspinema (cyanobacteria).</title>
        <authorList>
            <person name="Stanojkovic A."/>
            <person name="Skoupy S."/>
            <person name="Skaloud P."/>
            <person name="Dvorak P."/>
        </authorList>
    </citation>
    <scope>NUCLEOTIDE SEQUENCE [LARGE SCALE GENOMIC DNA]</scope>
    <source>
        <strain evidence="1 2">D2a</strain>
    </source>
</reference>
<proteinExistence type="predicted"/>
<evidence type="ECO:0000313" key="2">
    <source>
        <dbReference type="Proteomes" id="UP001525890"/>
    </source>
</evidence>
<dbReference type="Proteomes" id="UP001525890">
    <property type="component" value="Unassembled WGS sequence"/>
</dbReference>
<accession>A0ABT2MJU4</accession>
<name>A0ABT2MJU4_9CYAN</name>
<protein>
    <submittedName>
        <fullName evidence="1">Uncharacterized protein</fullName>
    </submittedName>
</protein>
<dbReference type="RefSeq" id="WP_368004763.1">
    <property type="nucleotide sequence ID" value="NZ_JAMXFF010000002.1"/>
</dbReference>
<gene>
    <name evidence="1" type="ORF">NG799_01515</name>
</gene>
<sequence>MNNFPNDCDVILNEQGLTLLCDSVEVARNLLKQPAAIATWAVRLRSKEAFIKCPVSQGFRVFRVPVSLAEEQPESKPVTRDENWIFNGDICLNKTLIQILNRMVESERPMALVEMMTDRQLWINDPMQQLLQTPASEATQRCMKDFWLPSDLDILKQRCHQESQFVHNYEGGLNPTVWAELTTEFELIEAGDKFYRLATNLDTVTKSHPYATS</sequence>
<keyword evidence="2" id="KW-1185">Reference proteome</keyword>
<comment type="caution">
    <text evidence="1">The sequence shown here is derived from an EMBL/GenBank/DDBJ whole genome shotgun (WGS) entry which is preliminary data.</text>
</comment>